<dbReference type="SMART" id="SM00353">
    <property type="entry name" value="HLH"/>
    <property type="match status" value="1"/>
</dbReference>
<dbReference type="STRING" id="857342.A0A2T3B661"/>
<dbReference type="RefSeq" id="XP_024722378.1">
    <property type="nucleotide sequence ID" value="XM_024866502.1"/>
</dbReference>
<feature type="compositionally biased region" description="Polar residues" evidence="1">
    <location>
        <begin position="93"/>
        <end position="119"/>
    </location>
</feature>
<dbReference type="Pfam" id="PF00010">
    <property type="entry name" value="HLH"/>
    <property type="match status" value="1"/>
</dbReference>
<evidence type="ECO:0000313" key="3">
    <source>
        <dbReference type="EMBL" id="PSS22223.1"/>
    </source>
</evidence>
<reference evidence="3 4" key="1">
    <citation type="journal article" date="2018" name="New Phytol.">
        <title>Comparative genomics and transcriptomics depict ericoid mycorrhizal fungi as versatile saprotrophs and plant mutualists.</title>
        <authorList>
            <person name="Martino E."/>
            <person name="Morin E."/>
            <person name="Grelet G.A."/>
            <person name="Kuo A."/>
            <person name="Kohler A."/>
            <person name="Daghino S."/>
            <person name="Barry K.W."/>
            <person name="Cichocki N."/>
            <person name="Clum A."/>
            <person name="Dockter R.B."/>
            <person name="Hainaut M."/>
            <person name="Kuo R.C."/>
            <person name="LaButti K."/>
            <person name="Lindahl B.D."/>
            <person name="Lindquist E.A."/>
            <person name="Lipzen A."/>
            <person name="Khouja H.R."/>
            <person name="Magnuson J."/>
            <person name="Murat C."/>
            <person name="Ohm R.A."/>
            <person name="Singer S.W."/>
            <person name="Spatafora J.W."/>
            <person name="Wang M."/>
            <person name="Veneault-Fourrey C."/>
            <person name="Henrissat B."/>
            <person name="Grigoriev I.V."/>
            <person name="Martin F.M."/>
            <person name="Perotto S."/>
        </authorList>
    </citation>
    <scope>NUCLEOTIDE SEQUENCE [LARGE SCALE GENOMIC DNA]</scope>
    <source>
        <strain evidence="3 4">ATCC 22711</strain>
    </source>
</reference>
<dbReference type="PANTHER" id="PTHR47336">
    <property type="entry name" value="TRANSCRIPTION FACTOR HMS1-RELATED"/>
    <property type="match status" value="1"/>
</dbReference>
<organism evidence="3 4">
    <name type="scientific">Amorphotheca resinae ATCC 22711</name>
    <dbReference type="NCBI Taxonomy" id="857342"/>
    <lineage>
        <taxon>Eukaryota</taxon>
        <taxon>Fungi</taxon>
        <taxon>Dikarya</taxon>
        <taxon>Ascomycota</taxon>
        <taxon>Pezizomycotina</taxon>
        <taxon>Leotiomycetes</taxon>
        <taxon>Helotiales</taxon>
        <taxon>Amorphothecaceae</taxon>
        <taxon>Amorphotheca</taxon>
    </lineage>
</organism>
<protein>
    <recommendedName>
        <fullName evidence="2">BHLH domain-containing protein</fullName>
    </recommendedName>
</protein>
<evidence type="ECO:0000313" key="4">
    <source>
        <dbReference type="Proteomes" id="UP000241818"/>
    </source>
</evidence>
<dbReference type="EMBL" id="KZ679009">
    <property type="protein sequence ID" value="PSS22223.1"/>
    <property type="molecule type" value="Genomic_DNA"/>
</dbReference>
<evidence type="ECO:0000259" key="2">
    <source>
        <dbReference type="PROSITE" id="PS50888"/>
    </source>
</evidence>
<dbReference type="Proteomes" id="UP000241818">
    <property type="component" value="Unassembled WGS sequence"/>
</dbReference>
<name>A0A2T3B661_AMORE</name>
<accession>A0A2T3B661</accession>
<feature type="region of interest" description="Disordered" evidence="1">
    <location>
        <begin position="88"/>
        <end position="150"/>
    </location>
</feature>
<dbReference type="PANTHER" id="PTHR47336:SF4">
    <property type="entry name" value="BHLH TRANSCRIPTION FACTOR (EUROFUNG)"/>
    <property type="match status" value="1"/>
</dbReference>
<dbReference type="SUPFAM" id="SSF47459">
    <property type="entry name" value="HLH, helix-loop-helix DNA-binding domain"/>
    <property type="match status" value="1"/>
</dbReference>
<dbReference type="InterPro" id="IPR052099">
    <property type="entry name" value="Regulatory_TF_Diverse"/>
</dbReference>
<proteinExistence type="predicted"/>
<feature type="domain" description="BHLH" evidence="2">
    <location>
        <begin position="220"/>
        <end position="283"/>
    </location>
</feature>
<dbReference type="CDD" id="cd11395">
    <property type="entry name" value="bHLHzip_SREBP_like"/>
    <property type="match status" value="1"/>
</dbReference>
<dbReference type="GeneID" id="36574583"/>
<sequence>MSLPDEVAPCNNLGSMVGDYYAPDLGTPSALLPQEWLFADLETSPTSPLPIYTPPLGASGKGFDFLGGQVNNPLGTMLPLPSTISGADLNNGLAPTTSTATARNPETRNQSTTSNSDESLFSGAPPVENDQELLPQPFTAPSGDLDPFPTTATYKPCWATAWGSRRPESSRSSPQRRKHSSGSKQPARDRRSSLRKQPLSKNYDPGGRAECSSPDLPSSKSKRSHNLTEKKYRTRLNGYFETLLSAVPKRAGRGEVEGPGGEPEKKISKGEVLVLAMEYIRELERDQGELEAQRRALASDMEHLKDVSASMENDVILKSITGD</sequence>
<gene>
    <name evidence="3" type="ORF">M430DRAFT_34172</name>
</gene>
<keyword evidence="4" id="KW-1185">Reference proteome</keyword>
<dbReference type="InParanoid" id="A0A2T3B661"/>
<dbReference type="InterPro" id="IPR036638">
    <property type="entry name" value="HLH_DNA-bd_sf"/>
</dbReference>
<evidence type="ECO:0000256" key="1">
    <source>
        <dbReference type="SAM" id="MobiDB-lite"/>
    </source>
</evidence>
<dbReference type="InterPro" id="IPR011598">
    <property type="entry name" value="bHLH_dom"/>
</dbReference>
<feature type="region of interest" description="Disordered" evidence="1">
    <location>
        <begin position="162"/>
        <end position="230"/>
    </location>
</feature>
<dbReference type="Gene3D" id="4.10.280.10">
    <property type="entry name" value="Helix-loop-helix DNA-binding domain"/>
    <property type="match status" value="1"/>
</dbReference>
<dbReference type="OrthoDB" id="3542681at2759"/>
<dbReference type="PROSITE" id="PS50888">
    <property type="entry name" value="BHLH"/>
    <property type="match status" value="1"/>
</dbReference>
<dbReference type="AlphaFoldDB" id="A0A2T3B661"/>
<dbReference type="GO" id="GO:0046983">
    <property type="term" value="F:protein dimerization activity"/>
    <property type="evidence" value="ECO:0007669"/>
    <property type="project" value="InterPro"/>
</dbReference>